<gene>
    <name evidence="2" type="ORF">B0H17DRAFT_1048340</name>
</gene>
<dbReference type="AlphaFoldDB" id="A0AAD7DUG0"/>
<dbReference type="InterPro" id="IPR036047">
    <property type="entry name" value="F-box-like_dom_sf"/>
</dbReference>
<dbReference type="Proteomes" id="UP001221757">
    <property type="component" value="Unassembled WGS sequence"/>
</dbReference>
<dbReference type="CDD" id="cd09917">
    <property type="entry name" value="F-box_SF"/>
    <property type="match status" value="1"/>
</dbReference>
<dbReference type="EMBL" id="JARKIE010000021">
    <property type="protein sequence ID" value="KAJ7700042.1"/>
    <property type="molecule type" value="Genomic_DNA"/>
</dbReference>
<organism evidence="2 3">
    <name type="scientific">Mycena rosella</name>
    <name type="common">Pink bonnet</name>
    <name type="synonym">Agaricus rosellus</name>
    <dbReference type="NCBI Taxonomy" id="1033263"/>
    <lineage>
        <taxon>Eukaryota</taxon>
        <taxon>Fungi</taxon>
        <taxon>Dikarya</taxon>
        <taxon>Basidiomycota</taxon>
        <taxon>Agaricomycotina</taxon>
        <taxon>Agaricomycetes</taxon>
        <taxon>Agaricomycetidae</taxon>
        <taxon>Agaricales</taxon>
        <taxon>Marasmiineae</taxon>
        <taxon>Mycenaceae</taxon>
        <taxon>Mycena</taxon>
    </lineage>
</organism>
<protein>
    <recommendedName>
        <fullName evidence="1">F-box domain-containing protein</fullName>
    </recommendedName>
</protein>
<dbReference type="SUPFAM" id="SSF81383">
    <property type="entry name" value="F-box domain"/>
    <property type="match status" value="1"/>
</dbReference>
<keyword evidence="3" id="KW-1185">Reference proteome</keyword>
<comment type="caution">
    <text evidence="2">The sequence shown here is derived from an EMBL/GenBank/DDBJ whole genome shotgun (WGS) entry which is preliminary data.</text>
</comment>
<name>A0AAD7DUG0_MYCRO</name>
<reference evidence="2" key="1">
    <citation type="submission" date="2023-03" db="EMBL/GenBank/DDBJ databases">
        <title>Massive genome expansion in bonnet fungi (Mycena s.s.) driven by repeated elements and novel gene families across ecological guilds.</title>
        <authorList>
            <consortium name="Lawrence Berkeley National Laboratory"/>
            <person name="Harder C.B."/>
            <person name="Miyauchi S."/>
            <person name="Viragh M."/>
            <person name="Kuo A."/>
            <person name="Thoen E."/>
            <person name="Andreopoulos B."/>
            <person name="Lu D."/>
            <person name="Skrede I."/>
            <person name="Drula E."/>
            <person name="Henrissat B."/>
            <person name="Morin E."/>
            <person name="Kohler A."/>
            <person name="Barry K."/>
            <person name="LaButti K."/>
            <person name="Morin E."/>
            <person name="Salamov A."/>
            <person name="Lipzen A."/>
            <person name="Mereny Z."/>
            <person name="Hegedus B."/>
            <person name="Baldrian P."/>
            <person name="Stursova M."/>
            <person name="Weitz H."/>
            <person name="Taylor A."/>
            <person name="Grigoriev I.V."/>
            <person name="Nagy L.G."/>
            <person name="Martin F."/>
            <person name="Kauserud H."/>
        </authorList>
    </citation>
    <scope>NUCLEOTIDE SEQUENCE</scope>
    <source>
        <strain evidence="2">CBHHK067</strain>
    </source>
</reference>
<dbReference type="SMART" id="SM00256">
    <property type="entry name" value="FBOX"/>
    <property type="match status" value="1"/>
</dbReference>
<evidence type="ECO:0000259" key="1">
    <source>
        <dbReference type="PROSITE" id="PS50181"/>
    </source>
</evidence>
<dbReference type="Pfam" id="PF00646">
    <property type="entry name" value="F-box"/>
    <property type="match status" value="1"/>
</dbReference>
<proteinExistence type="predicted"/>
<evidence type="ECO:0000313" key="2">
    <source>
        <dbReference type="EMBL" id="KAJ7700042.1"/>
    </source>
</evidence>
<evidence type="ECO:0000313" key="3">
    <source>
        <dbReference type="Proteomes" id="UP001221757"/>
    </source>
</evidence>
<accession>A0AAD7DUG0</accession>
<feature type="domain" description="F-box" evidence="1">
    <location>
        <begin position="1"/>
        <end position="47"/>
    </location>
</feature>
<sequence>MPLQKIPPELIEAICVCLDALSIVRLSQVSRQFHSSLQNSSALQYKIQLELAGLRDGQSAPGSAVRLDMLKAYQAEWASFDWTQIVPTKVPMEGHLWELVGNVVGTYDPQSGFAFTRIPSITRHISLAQWSIPDVPFNPKDFSMDFSQDLLLVVEFNTSSKSMVVHLLFLQTGRPHPLARTPSLSRKIDVPPMSCQIRIFGEHIGVMVEDAYGEKFELLVWEWKSGNIKKHISQVEMTSFAFLDNRRLLVTALSTTLQPELRVLDIDGDISGMRDYFSFRLPALSRPLEDIAEIDMMIQTEPAPSWPSGCNVDEPFTVSHTDRLYVVSLVREGTSRATFMLCFLHSTLVNLMDNSPDGGGSRVIRWDIWGPHGTRMLRVTQLPDPWVCFVYGQRCILQTGSARCQILDFNPLSASQGKMTDERTVDKRRRLFLRPVSTSAPFALNSVDVGPSAAVMLAEDAVVSVSPAEDEISIFSV</sequence>
<dbReference type="PROSITE" id="PS50181">
    <property type="entry name" value="FBOX"/>
    <property type="match status" value="1"/>
</dbReference>
<dbReference type="InterPro" id="IPR001810">
    <property type="entry name" value="F-box_dom"/>
</dbReference>